<reference evidence="1 2" key="1">
    <citation type="submission" date="2017-09" db="EMBL/GenBank/DDBJ databases">
        <authorList>
            <consortium name="International Durum Wheat Genome Sequencing Consortium (IDWGSC)"/>
            <person name="Milanesi L."/>
        </authorList>
    </citation>
    <scope>NUCLEOTIDE SEQUENCE [LARGE SCALE GENOMIC DNA]</scope>
    <source>
        <strain evidence="2">cv. Svevo</strain>
    </source>
</reference>
<evidence type="ECO:0000313" key="1">
    <source>
        <dbReference type="EMBL" id="VAH94017.1"/>
    </source>
</evidence>
<gene>
    <name evidence="1" type="ORF">TRITD_4Av1G172800</name>
</gene>
<organism evidence="1 2">
    <name type="scientific">Triticum turgidum subsp. durum</name>
    <name type="common">Durum wheat</name>
    <name type="synonym">Triticum durum</name>
    <dbReference type="NCBI Taxonomy" id="4567"/>
    <lineage>
        <taxon>Eukaryota</taxon>
        <taxon>Viridiplantae</taxon>
        <taxon>Streptophyta</taxon>
        <taxon>Embryophyta</taxon>
        <taxon>Tracheophyta</taxon>
        <taxon>Spermatophyta</taxon>
        <taxon>Magnoliopsida</taxon>
        <taxon>Liliopsida</taxon>
        <taxon>Poales</taxon>
        <taxon>Poaceae</taxon>
        <taxon>BOP clade</taxon>
        <taxon>Pooideae</taxon>
        <taxon>Triticodae</taxon>
        <taxon>Triticeae</taxon>
        <taxon>Triticinae</taxon>
        <taxon>Triticum</taxon>
    </lineage>
</organism>
<keyword evidence="2" id="KW-1185">Reference proteome</keyword>
<dbReference type="Gramene" id="TRITD4Av1G172800.1">
    <property type="protein sequence ID" value="TRITD4Av1G172800.1"/>
    <property type="gene ID" value="TRITD4Av1G172800"/>
</dbReference>
<accession>A0A9R0W0E5</accession>
<dbReference type="EMBL" id="LT934117">
    <property type="protein sequence ID" value="VAH94017.1"/>
    <property type="molecule type" value="Genomic_DNA"/>
</dbReference>
<evidence type="ECO:0000313" key="2">
    <source>
        <dbReference type="Proteomes" id="UP000324705"/>
    </source>
</evidence>
<protein>
    <submittedName>
        <fullName evidence="1">Uncharacterized protein</fullName>
    </submittedName>
</protein>
<proteinExistence type="predicted"/>
<dbReference type="Proteomes" id="UP000324705">
    <property type="component" value="Chromosome 4A"/>
</dbReference>
<name>A0A9R0W0E5_TRITD</name>
<dbReference type="AlphaFoldDB" id="A0A9R0W0E5"/>
<sequence length="82" mass="9106">MLVLNVHNLFMHTISGTFYMSSVRMCPGTKLLHVLCILKLSLLLLGKYLKQCLGLPVVESFMNSIGVAFTCIPTHSPILLFP</sequence>